<dbReference type="AlphaFoldDB" id="A0A5S9QJ00"/>
<protein>
    <submittedName>
        <fullName evidence="1">Uncharacterized protein</fullName>
    </submittedName>
</protein>
<sequence length="513" mass="58499">MNITSGQFFAAAVSSSDPAFEIALEANSETNSAEGRRIIPSMVEKPVDELDMVKDGIDTIKKQGFGGVKKLFKKAVDKAMDEIADKPKPSPAKPDPLDPEFAHRLPHDVRVRYAAIEDIQDLEKSTDYYEYRGDSVYGILHKVADDLYREISFTVPTDEYVEKHFAAEAVGYSVRDWRREDARLHRMRVYFLSTDKAKAEKAAADANFDQIKHDFTSVDFSTCRDGLSTRFNFPELKLDPKSGELSLNFVTGWYLPLKTLEGRDIQYRWDALRVSVKQGDTLIRRKVCWSKNRGRYCIQTAKNIFELADGGYMAELQAGDYTLEIEIYNETIMSYPFTVQKIETTDSTNQYPHYFSLVSSYDDYARLEITAEHCLNLHYPLKRLVESKHSVDEINIEITMEKDGQAWPEWKHDHYQTNGLTETVKVNNTPAWTLAPLKLVFPFGDEPELHKANPAPDGRYRALLTVDGELFDTVNFEFKDGQVISQAFAGSATMPAEFVYTEEHTGVFIPLTK</sequence>
<reference evidence="1 2" key="1">
    <citation type="submission" date="2019-11" db="EMBL/GenBank/DDBJ databases">
        <authorList>
            <person name="Holert J."/>
        </authorList>
    </citation>
    <scope>NUCLEOTIDE SEQUENCE [LARGE SCALE GENOMIC DNA]</scope>
    <source>
        <strain evidence="1">BC5_2</strain>
    </source>
</reference>
<gene>
    <name evidence="1" type="ORF">DPBNPPHM_02318</name>
</gene>
<name>A0A5S9QJ00_9GAMM</name>
<dbReference type="EMBL" id="CACSII010000019">
    <property type="protein sequence ID" value="CAA0117699.1"/>
    <property type="molecule type" value="Genomic_DNA"/>
</dbReference>
<evidence type="ECO:0000313" key="2">
    <source>
        <dbReference type="Proteomes" id="UP000434580"/>
    </source>
</evidence>
<proteinExistence type="predicted"/>
<dbReference type="OrthoDB" id="7058066at2"/>
<organism evidence="1 2">
    <name type="scientific">BD1-7 clade bacterium</name>
    <dbReference type="NCBI Taxonomy" id="2029982"/>
    <lineage>
        <taxon>Bacteria</taxon>
        <taxon>Pseudomonadati</taxon>
        <taxon>Pseudomonadota</taxon>
        <taxon>Gammaproteobacteria</taxon>
        <taxon>Cellvibrionales</taxon>
        <taxon>Spongiibacteraceae</taxon>
        <taxon>BD1-7 clade</taxon>
    </lineage>
</organism>
<accession>A0A5S9QJ00</accession>
<evidence type="ECO:0000313" key="1">
    <source>
        <dbReference type="EMBL" id="CAA0117699.1"/>
    </source>
</evidence>
<dbReference type="Proteomes" id="UP000434580">
    <property type="component" value="Unassembled WGS sequence"/>
</dbReference>